<evidence type="ECO:0000313" key="3">
    <source>
        <dbReference type="Proteomes" id="UP000318693"/>
    </source>
</evidence>
<keyword evidence="3" id="KW-1185">Reference proteome</keyword>
<proteinExistence type="predicted"/>
<dbReference type="AlphaFoldDB" id="A0A552WLH1"/>
<dbReference type="Proteomes" id="UP000318693">
    <property type="component" value="Unassembled WGS sequence"/>
</dbReference>
<evidence type="ECO:0000256" key="1">
    <source>
        <dbReference type="SAM" id="MobiDB-lite"/>
    </source>
</evidence>
<dbReference type="RefSeq" id="WP_143419649.1">
    <property type="nucleotide sequence ID" value="NZ_VJXR01000073.1"/>
</dbReference>
<gene>
    <name evidence="2" type="ORF">FJ693_16980</name>
</gene>
<dbReference type="EMBL" id="VJXR01000073">
    <property type="protein sequence ID" value="TRW43618.1"/>
    <property type="molecule type" value="Genomic_DNA"/>
</dbReference>
<accession>A0A552WLH1</accession>
<protein>
    <submittedName>
        <fullName evidence="2">Uncharacterized protein</fullName>
    </submittedName>
</protein>
<reference evidence="2 3" key="1">
    <citation type="submission" date="2019-07" db="EMBL/GenBank/DDBJ databases">
        <title>Georgenia wutianyii sp. nov. and Georgenia *** sp. nov. isolated from plateau pika (Ochotona curzoniae) in the Qinghai-Tibet plateau of China.</title>
        <authorList>
            <person name="Tian Z."/>
        </authorList>
    </citation>
    <scope>NUCLEOTIDE SEQUENCE [LARGE SCALE GENOMIC DNA]</scope>
    <source>
        <strain evidence="2 3">Z446</strain>
    </source>
</reference>
<feature type="compositionally biased region" description="Basic and acidic residues" evidence="1">
    <location>
        <begin position="1"/>
        <end position="13"/>
    </location>
</feature>
<evidence type="ECO:0000313" key="2">
    <source>
        <dbReference type="EMBL" id="TRW43618.1"/>
    </source>
</evidence>
<name>A0A552WLH1_9MICO</name>
<comment type="caution">
    <text evidence="2">The sequence shown here is derived from an EMBL/GenBank/DDBJ whole genome shotgun (WGS) entry which is preliminary data.</text>
</comment>
<feature type="compositionally biased region" description="Basic and acidic residues" evidence="1">
    <location>
        <begin position="36"/>
        <end position="66"/>
    </location>
</feature>
<organism evidence="2 3">
    <name type="scientific">Georgenia yuyongxinii</name>
    <dbReference type="NCBI Taxonomy" id="2589797"/>
    <lineage>
        <taxon>Bacteria</taxon>
        <taxon>Bacillati</taxon>
        <taxon>Actinomycetota</taxon>
        <taxon>Actinomycetes</taxon>
        <taxon>Micrococcales</taxon>
        <taxon>Bogoriellaceae</taxon>
        <taxon>Georgenia</taxon>
    </lineage>
</organism>
<sequence>MTKKHEPDAKEPRAAPPGRGRYDEGQASDEDLQAELGRHHGRYDDGERTDTTHPSPDELLRGRYDEGQATDADLATGVRRPHGRYDEGTRAPGTDADDAGDESRSDF</sequence>
<feature type="region of interest" description="Disordered" evidence="1">
    <location>
        <begin position="1"/>
        <end position="107"/>
    </location>
</feature>